<dbReference type="Gene3D" id="1.10.10.1100">
    <property type="entry name" value="BFD-like [2Fe-2S]-binding domain"/>
    <property type="match status" value="1"/>
</dbReference>
<reference evidence="10" key="1">
    <citation type="submission" date="2020-01" db="EMBL/GenBank/DDBJ databases">
        <authorList>
            <person name="Rat A."/>
        </authorList>
    </citation>
    <scope>NUCLEOTIDE SEQUENCE</scope>
    <source>
        <strain evidence="10">LMG 31161</strain>
    </source>
</reference>
<reference evidence="10" key="3">
    <citation type="journal article" date="2021" name="Syst. Appl. Microbiol.">
        <title>Roseomonas hellenica sp. nov., isolated from roots of wild-growing Alkanna tinctoria.</title>
        <authorList>
            <person name="Rat A."/>
            <person name="Naranjo H.D."/>
            <person name="Lebbe L."/>
            <person name="Cnockaert M."/>
            <person name="Krigas N."/>
            <person name="Grigoriadou K."/>
            <person name="Maloupa E."/>
            <person name="Willems A."/>
        </authorList>
    </citation>
    <scope>NUCLEOTIDE SEQUENCE</scope>
    <source>
        <strain evidence="10">LMG 31161</strain>
    </source>
</reference>
<evidence type="ECO:0000313" key="11">
    <source>
        <dbReference type="EMBL" id="NKE20302.1"/>
    </source>
</evidence>
<evidence type="ECO:0000256" key="3">
    <source>
        <dbReference type="ARBA" id="ARBA00022723"/>
    </source>
</evidence>
<dbReference type="GO" id="GO:0046872">
    <property type="term" value="F:metal ion binding"/>
    <property type="evidence" value="ECO:0007669"/>
    <property type="project" value="UniProtKB-KW"/>
</dbReference>
<comment type="caution">
    <text evidence="10">The sequence shown here is derived from an EMBL/GenBank/DDBJ whole genome shotgun (WGS) entry which is preliminary data.</text>
</comment>
<dbReference type="GO" id="GO:0051537">
    <property type="term" value="F:2 iron, 2 sulfur cluster binding"/>
    <property type="evidence" value="ECO:0007669"/>
    <property type="project" value="UniProtKB-KW"/>
</dbReference>
<evidence type="ECO:0000256" key="2">
    <source>
        <dbReference type="ARBA" id="ARBA00022714"/>
    </source>
</evidence>
<dbReference type="EMBL" id="JAAEDK010000100">
    <property type="protein sequence ID" value="MBR0662408.1"/>
    <property type="molecule type" value="Genomic_DNA"/>
</dbReference>
<evidence type="ECO:0000256" key="6">
    <source>
        <dbReference type="ARBA" id="ARBA00023014"/>
    </source>
</evidence>
<evidence type="ECO:0000256" key="8">
    <source>
        <dbReference type="ARBA" id="ARBA00046332"/>
    </source>
</evidence>
<sequence>MIICHCNVLTDRQIRDAIRAGARRPSDTYAACGCRAQCGACAAEMRDLIRAGFAAPTDK</sequence>
<keyword evidence="12" id="KW-1185">Reference proteome</keyword>
<dbReference type="AlphaFoldDB" id="A0A9X9WPZ8"/>
<dbReference type="Pfam" id="PF04324">
    <property type="entry name" value="Fer2_BFD"/>
    <property type="match status" value="1"/>
</dbReference>
<keyword evidence="4" id="KW-0249">Electron transport</keyword>
<organism evidence="10 13">
    <name type="scientific">Neoroseomonas oryzicola</name>
    <dbReference type="NCBI Taxonomy" id="535904"/>
    <lineage>
        <taxon>Bacteria</taxon>
        <taxon>Pseudomonadati</taxon>
        <taxon>Pseudomonadota</taxon>
        <taxon>Alphaproteobacteria</taxon>
        <taxon>Acetobacterales</taxon>
        <taxon>Acetobacteraceae</taxon>
        <taxon>Neoroseomonas</taxon>
    </lineage>
</organism>
<dbReference type="RefSeq" id="WP_168044389.1">
    <property type="nucleotide sequence ID" value="NZ_JAAEDK010000100.1"/>
</dbReference>
<dbReference type="Proteomes" id="UP000746741">
    <property type="component" value="Unassembled WGS sequence"/>
</dbReference>
<evidence type="ECO:0000313" key="10">
    <source>
        <dbReference type="EMBL" id="MBR0662408.1"/>
    </source>
</evidence>
<dbReference type="EMBL" id="JAAVUP010000029">
    <property type="protein sequence ID" value="NKE20302.1"/>
    <property type="molecule type" value="Genomic_DNA"/>
</dbReference>
<accession>A0A9X9WPZ8</accession>
<evidence type="ECO:0000256" key="5">
    <source>
        <dbReference type="ARBA" id="ARBA00023004"/>
    </source>
</evidence>
<dbReference type="InterPro" id="IPR052371">
    <property type="entry name" value="BFD-associated_ferredoxin"/>
</dbReference>
<comment type="similarity">
    <text evidence="8">Belongs to the Bfd family.</text>
</comment>
<keyword evidence="1" id="KW-0813">Transport</keyword>
<feature type="domain" description="BFD-like [2Fe-2S]-binding" evidence="9">
    <location>
        <begin position="2"/>
        <end position="50"/>
    </location>
</feature>
<dbReference type="InterPro" id="IPR041854">
    <property type="entry name" value="BFD-like_2Fe2S-bd_dom_sf"/>
</dbReference>
<keyword evidence="3" id="KW-0479">Metal-binding</keyword>
<dbReference type="Proteomes" id="UP001138708">
    <property type="component" value="Unassembled WGS sequence"/>
</dbReference>
<evidence type="ECO:0000259" key="9">
    <source>
        <dbReference type="Pfam" id="PF04324"/>
    </source>
</evidence>
<evidence type="ECO:0000256" key="7">
    <source>
        <dbReference type="ARBA" id="ARBA00039386"/>
    </source>
</evidence>
<protein>
    <recommendedName>
        <fullName evidence="7">Bacterioferritin-associated ferredoxin</fullName>
    </recommendedName>
</protein>
<evidence type="ECO:0000313" key="12">
    <source>
        <dbReference type="Proteomes" id="UP000746741"/>
    </source>
</evidence>
<gene>
    <name evidence="11" type="ORF">GWK15_25335</name>
    <name evidence="10" type="ORF">GXW75_24345</name>
</gene>
<reference evidence="11 12" key="2">
    <citation type="submission" date="2020-02" db="EMBL/GenBank/DDBJ databases">
        <authorList>
            <person name="Sun Q."/>
            <person name="Inoue M."/>
        </authorList>
    </citation>
    <scope>NUCLEOTIDE SEQUENCE [LARGE SCALE GENOMIC DNA]</scope>
    <source>
        <strain evidence="11 12">KCTC 22478</strain>
    </source>
</reference>
<keyword evidence="6" id="KW-0411">Iron-sulfur</keyword>
<keyword evidence="2" id="KW-0001">2Fe-2S</keyword>
<proteinExistence type="inferred from homology"/>
<evidence type="ECO:0000313" key="13">
    <source>
        <dbReference type="Proteomes" id="UP001138708"/>
    </source>
</evidence>
<keyword evidence="5" id="KW-0408">Iron</keyword>
<name>A0A9X9WPZ8_9PROT</name>
<evidence type="ECO:0000256" key="1">
    <source>
        <dbReference type="ARBA" id="ARBA00022448"/>
    </source>
</evidence>
<dbReference type="InterPro" id="IPR007419">
    <property type="entry name" value="BFD-like_2Fe2S-bd_dom"/>
</dbReference>
<evidence type="ECO:0000256" key="4">
    <source>
        <dbReference type="ARBA" id="ARBA00022982"/>
    </source>
</evidence>
<dbReference type="PANTHER" id="PTHR37424:SF1">
    <property type="entry name" value="BACTERIOFERRITIN-ASSOCIATED FERREDOXIN"/>
    <property type="match status" value="1"/>
</dbReference>
<dbReference type="PANTHER" id="PTHR37424">
    <property type="entry name" value="BACTERIOFERRITIN-ASSOCIATED FERREDOXIN"/>
    <property type="match status" value="1"/>
</dbReference>